<keyword evidence="7" id="KW-0547">Nucleotide-binding</keyword>
<comment type="caution">
    <text evidence="7">Lacks conserved residue(s) required for the propagation of feature annotation.</text>
</comment>
<evidence type="ECO:0000256" key="4">
    <source>
        <dbReference type="ARBA" id="ARBA00022984"/>
    </source>
</evidence>
<dbReference type="Pfam" id="PF08245">
    <property type="entry name" value="Mur_ligase_M"/>
    <property type="match status" value="1"/>
</dbReference>
<keyword evidence="7" id="KW-0436">Ligase</keyword>
<dbReference type="STRING" id="608538.HTH_1198"/>
<evidence type="ECO:0000313" key="12">
    <source>
        <dbReference type="EMBL" id="BAI69652.1"/>
    </source>
</evidence>
<evidence type="ECO:0000256" key="5">
    <source>
        <dbReference type="ARBA" id="ARBA00023306"/>
    </source>
</evidence>
<evidence type="ECO:0000259" key="11">
    <source>
        <dbReference type="Pfam" id="PF08245"/>
    </source>
</evidence>
<dbReference type="KEGG" id="hte:Hydth_1190"/>
<dbReference type="InterPro" id="IPR035911">
    <property type="entry name" value="MurE/MurF_N"/>
</dbReference>
<comment type="PTM">
    <text evidence="7">Carboxylation is probably crucial for Mg(2+) binding and, consequently, for the gamma-phosphate positioning of ATP.</text>
</comment>
<dbReference type="InterPro" id="IPR005761">
    <property type="entry name" value="UDP-N-AcMur-Glu-dNH2Pim_ligase"/>
</dbReference>
<comment type="similarity">
    <text evidence="1 7">Belongs to the MurCDEF family. MurE subfamily.</text>
</comment>
<dbReference type="PATRIC" id="fig|608538.5.peg.1216"/>
<dbReference type="EC" id="6.3.2.13" evidence="7"/>
<evidence type="ECO:0000256" key="2">
    <source>
        <dbReference type="ARBA" id="ARBA00022618"/>
    </source>
</evidence>
<sequence>MKLFEDVKGITDNSKEVKEGYIFVAIKGSQNDGHNFVKEALSRGAKWVLVEKDVGITDNRIVKVKDTREALGELVSAFYGKPSKKLKVIGITGTNGKTTTTHIVEALLNAGGIKTGLVGTIYYRLMDKIYEYEGRTTPHPAVWHATLKKMLEDGAQALVAEVSSHALDQKRIWATHFHIVGFTNLSHDHLDYHKSMEEYFKAKLRLFKEYTYEYAVVNSDDEYGKRIVRELKGRAITYGREGDFKILDFDTGFEGSKLKVAYEGKTYKFYSNLVGDFQAYNLALGILCCMLVGIEVQAIEEGLKKVYVPGRFETYRGDGFLVIVDYAHTPDALENVLKSIRRLSTGRVITLFGAGGNRDRTKRPIMGSVAEKWSDLLVITSDNPRDEDPMDIIRDILQGVKDTSKVLVEEDRKKAIKMAISLAEEGDTVLIAGKGHEDYQEIKGVKYPFKDSDVVKEVLSVRL</sequence>
<evidence type="ECO:0000256" key="6">
    <source>
        <dbReference type="ARBA" id="ARBA00023316"/>
    </source>
</evidence>
<dbReference type="Gene3D" id="3.40.1190.10">
    <property type="entry name" value="Mur-like, catalytic domain"/>
    <property type="match status" value="1"/>
</dbReference>
<keyword evidence="7" id="KW-0963">Cytoplasm</keyword>
<dbReference type="GO" id="GO:0008360">
    <property type="term" value="P:regulation of cell shape"/>
    <property type="evidence" value="ECO:0007669"/>
    <property type="project" value="UniProtKB-KW"/>
</dbReference>
<protein>
    <recommendedName>
        <fullName evidence="7">UDP-N-acetylmuramoyl-L-alanyl-D-glutamate--2,6-diaminopimelate ligase</fullName>
        <ecNumber evidence="7">6.3.2.13</ecNumber>
    </recommendedName>
    <alternativeName>
        <fullName evidence="7">Meso-A2pm-adding enzyme</fullName>
    </alternativeName>
    <alternativeName>
        <fullName evidence="7">Meso-diaminopimelate-adding enzyme</fullName>
    </alternativeName>
    <alternativeName>
        <fullName evidence="7">UDP-MurNAc-L-Ala-D-Glu:meso-diaminopimelate ligase</fullName>
    </alternativeName>
    <alternativeName>
        <fullName evidence="7">UDP-MurNAc-tripeptide synthetase</fullName>
    </alternativeName>
    <alternativeName>
        <fullName evidence="7">UDP-N-acetylmuramyl-tripeptide synthetase</fullName>
    </alternativeName>
</protein>
<comment type="catalytic activity">
    <reaction evidence="7">
        <text>UDP-N-acetyl-alpha-D-muramoyl-L-alanyl-D-glutamate + meso-2,6-diaminopimelate + ATP = UDP-N-acetyl-alpha-D-muramoyl-L-alanyl-gamma-D-glutamyl-meso-2,6-diaminopimelate + ADP + phosphate + H(+)</text>
        <dbReference type="Rhea" id="RHEA:23676"/>
        <dbReference type="ChEBI" id="CHEBI:15378"/>
        <dbReference type="ChEBI" id="CHEBI:30616"/>
        <dbReference type="ChEBI" id="CHEBI:43474"/>
        <dbReference type="ChEBI" id="CHEBI:57791"/>
        <dbReference type="ChEBI" id="CHEBI:83900"/>
        <dbReference type="ChEBI" id="CHEBI:83905"/>
        <dbReference type="ChEBI" id="CHEBI:456216"/>
        <dbReference type="EC" id="6.3.2.13"/>
    </reaction>
</comment>
<comment type="function">
    <text evidence="7">Catalyzes the addition of meso-diaminopimelic acid to the nucleotide precursor UDP-N-acetylmuramoyl-L-alanyl-D-glutamate (UMAG) in the biosynthesis of bacterial cell-wall peptidoglycan.</text>
</comment>
<evidence type="ECO:0000256" key="1">
    <source>
        <dbReference type="ARBA" id="ARBA00005898"/>
    </source>
</evidence>
<keyword evidence="6 7" id="KW-0961">Cell wall biogenesis/degradation</keyword>
<evidence type="ECO:0000259" key="10">
    <source>
        <dbReference type="Pfam" id="PF02875"/>
    </source>
</evidence>
<accession>D3DIK0</accession>
<evidence type="ECO:0000256" key="3">
    <source>
        <dbReference type="ARBA" id="ARBA00022960"/>
    </source>
</evidence>
<dbReference type="PANTHER" id="PTHR23135">
    <property type="entry name" value="MUR LIGASE FAMILY MEMBER"/>
    <property type="match status" value="1"/>
</dbReference>
<dbReference type="InterPro" id="IPR000713">
    <property type="entry name" value="Mur_ligase_N"/>
</dbReference>
<dbReference type="UniPathway" id="UPA00219"/>
<name>D3DIK0_HYDTT</name>
<dbReference type="KEGG" id="hth:HTH_1198"/>
<proteinExistence type="inferred from homology"/>
<dbReference type="GO" id="GO:0071555">
    <property type="term" value="P:cell wall organization"/>
    <property type="evidence" value="ECO:0007669"/>
    <property type="project" value="UniProtKB-KW"/>
</dbReference>
<feature type="binding site" evidence="7">
    <location>
        <position position="433"/>
    </location>
    <ligand>
        <name>meso-2,6-diaminopimelate</name>
        <dbReference type="ChEBI" id="CHEBI:57791"/>
    </ligand>
</feature>
<dbReference type="Gene3D" id="3.90.190.20">
    <property type="entry name" value="Mur ligase, C-terminal domain"/>
    <property type="match status" value="1"/>
</dbReference>
<dbReference type="SUPFAM" id="SSF53623">
    <property type="entry name" value="MurD-like peptide ligases, catalytic domain"/>
    <property type="match status" value="1"/>
</dbReference>
<feature type="binding site" evidence="7">
    <location>
        <position position="358"/>
    </location>
    <ligand>
        <name>meso-2,6-diaminopimelate</name>
        <dbReference type="ChEBI" id="CHEBI:57791"/>
    </ligand>
</feature>
<evidence type="ECO:0000256" key="8">
    <source>
        <dbReference type="RuleBase" id="RU004135"/>
    </source>
</evidence>
<feature type="domain" description="Mur ligase C-terminal" evidence="10">
    <location>
        <begin position="310"/>
        <end position="435"/>
    </location>
</feature>
<keyword evidence="3 7" id="KW-0133">Cell shape</keyword>
<dbReference type="Pfam" id="PF01225">
    <property type="entry name" value="Mur_ligase"/>
    <property type="match status" value="1"/>
</dbReference>
<feature type="binding site" evidence="7">
    <location>
        <position position="171"/>
    </location>
    <ligand>
        <name>UDP-N-acetyl-alpha-D-muramoyl-L-alanyl-D-glutamate</name>
        <dbReference type="ChEBI" id="CHEBI:83900"/>
    </ligand>
</feature>
<dbReference type="GO" id="GO:0000287">
    <property type="term" value="F:magnesium ion binding"/>
    <property type="evidence" value="ECO:0007669"/>
    <property type="project" value="UniProtKB-UniRule"/>
</dbReference>
<keyword evidence="7" id="KW-0460">Magnesium</keyword>
<dbReference type="SUPFAM" id="SSF53244">
    <property type="entry name" value="MurD-like peptide ligases, peptide-binding domain"/>
    <property type="match status" value="1"/>
</dbReference>
<dbReference type="NCBIfam" id="NF001124">
    <property type="entry name" value="PRK00139.1-2"/>
    <property type="match status" value="1"/>
</dbReference>
<dbReference type="Proteomes" id="UP000002574">
    <property type="component" value="Chromosome"/>
</dbReference>
<dbReference type="Gene3D" id="3.40.1390.10">
    <property type="entry name" value="MurE/MurF, N-terminal domain"/>
    <property type="match status" value="1"/>
</dbReference>
<dbReference type="Pfam" id="PF02875">
    <property type="entry name" value="Mur_ligase_C"/>
    <property type="match status" value="1"/>
</dbReference>
<feature type="domain" description="Mur ligase N-terminal catalytic" evidence="9">
    <location>
        <begin position="7"/>
        <end position="79"/>
    </location>
</feature>
<dbReference type="InterPro" id="IPR013221">
    <property type="entry name" value="Mur_ligase_cen"/>
</dbReference>
<feature type="binding site" evidence="7">
    <location>
        <begin position="93"/>
        <end position="99"/>
    </location>
    <ligand>
        <name>ATP</name>
        <dbReference type="ChEBI" id="CHEBI:30616"/>
    </ligand>
</feature>
<feature type="binding site" evidence="7">
    <location>
        <position position="437"/>
    </location>
    <ligand>
        <name>meso-2,6-diaminopimelate</name>
        <dbReference type="ChEBI" id="CHEBI:57791"/>
    </ligand>
</feature>
<keyword evidence="7" id="KW-0067">ATP-binding</keyword>
<dbReference type="PANTHER" id="PTHR23135:SF4">
    <property type="entry name" value="UDP-N-ACETYLMURAMOYL-L-ALANYL-D-GLUTAMATE--2,6-DIAMINOPIMELATE LIGASE MURE HOMOLOG, CHLOROPLASTIC"/>
    <property type="match status" value="1"/>
</dbReference>
<feature type="binding site" evidence="7">
    <location>
        <position position="14"/>
    </location>
    <ligand>
        <name>UDP-N-acetyl-alpha-D-muramoyl-L-alanyl-D-glutamate</name>
        <dbReference type="ChEBI" id="CHEBI:83900"/>
    </ligand>
</feature>
<organism evidence="12 13">
    <name type="scientific">Hydrogenobacter thermophilus (strain DSM 6534 / IAM 12695 / TK-6)</name>
    <dbReference type="NCBI Taxonomy" id="608538"/>
    <lineage>
        <taxon>Bacteria</taxon>
        <taxon>Pseudomonadati</taxon>
        <taxon>Aquificota</taxon>
        <taxon>Aquificia</taxon>
        <taxon>Aquificales</taxon>
        <taxon>Aquificaceae</taxon>
        <taxon>Hydrogenobacter</taxon>
    </lineage>
</organism>
<dbReference type="GO" id="GO:0005524">
    <property type="term" value="F:ATP binding"/>
    <property type="evidence" value="ECO:0007669"/>
    <property type="project" value="UniProtKB-UniRule"/>
</dbReference>
<dbReference type="eggNOG" id="COG0769">
    <property type="taxonomic scope" value="Bacteria"/>
</dbReference>
<dbReference type="OrthoDB" id="9800958at2"/>
<evidence type="ECO:0000256" key="7">
    <source>
        <dbReference type="HAMAP-Rule" id="MF_00208"/>
    </source>
</evidence>
<dbReference type="InterPro" id="IPR036565">
    <property type="entry name" value="Mur-like_cat_sf"/>
</dbReference>
<dbReference type="GO" id="GO:0009252">
    <property type="term" value="P:peptidoglycan biosynthetic process"/>
    <property type="evidence" value="ECO:0007669"/>
    <property type="project" value="UniProtKB-UniRule"/>
</dbReference>
<comment type="pathway">
    <text evidence="7 8">Cell wall biogenesis; peptidoglycan biosynthesis.</text>
</comment>
<keyword evidence="4 7" id="KW-0573">Peptidoglycan synthesis</keyword>
<dbReference type="NCBIfam" id="TIGR01085">
    <property type="entry name" value="murE"/>
    <property type="match status" value="1"/>
</dbReference>
<dbReference type="GO" id="GO:0008765">
    <property type="term" value="F:UDP-N-acetylmuramoylalanyl-D-glutamate-2,6-diaminopimelate ligase activity"/>
    <property type="evidence" value="ECO:0007669"/>
    <property type="project" value="UniProtKB-UniRule"/>
</dbReference>
<dbReference type="GO" id="GO:0005737">
    <property type="term" value="C:cytoplasm"/>
    <property type="evidence" value="ECO:0007669"/>
    <property type="project" value="UniProtKB-SubCell"/>
</dbReference>
<feature type="binding site" evidence="7">
    <location>
        <position position="169"/>
    </location>
    <ligand>
        <name>UDP-N-acetyl-alpha-D-muramoyl-L-alanyl-D-glutamate</name>
        <dbReference type="ChEBI" id="CHEBI:83900"/>
    </ligand>
</feature>
<evidence type="ECO:0000259" key="9">
    <source>
        <dbReference type="Pfam" id="PF01225"/>
    </source>
</evidence>
<evidence type="ECO:0000313" key="13">
    <source>
        <dbReference type="Proteomes" id="UP000002574"/>
    </source>
</evidence>
<dbReference type="NCBIfam" id="NF001126">
    <property type="entry name" value="PRK00139.1-4"/>
    <property type="match status" value="1"/>
</dbReference>
<dbReference type="EMBL" id="AP011112">
    <property type="protein sequence ID" value="BAI69652.1"/>
    <property type="molecule type" value="Genomic_DNA"/>
</dbReference>
<feature type="binding site" evidence="7">
    <location>
        <position position="163"/>
    </location>
    <ligand>
        <name>UDP-N-acetyl-alpha-D-muramoyl-L-alanyl-D-glutamate</name>
        <dbReference type="ChEBI" id="CHEBI:83900"/>
    </ligand>
</feature>
<comment type="cofactor">
    <cofactor evidence="7">
        <name>Mg(2+)</name>
        <dbReference type="ChEBI" id="CHEBI:18420"/>
    </cofactor>
</comment>
<dbReference type="SUPFAM" id="SSF63418">
    <property type="entry name" value="MurE/MurF N-terminal domain"/>
    <property type="match status" value="1"/>
</dbReference>
<feature type="binding site" evidence="7">
    <location>
        <begin position="136"/>
        <end position="137"/>
    </location>
    <ligand>
        <name>UDP-N-acetyl-alpha-D-muramoyl-L-alanyl-D-glutamate</name>
        <dbReference type="ChEBI" id="CHEBI:83900"/>
    </ligand>
</feature>
<dbReference type="RefSeq" id="WP_012963832.1">
    <property type="nucleotide sequence ID" value="NC_013799.1"/>
</dbReference>
<dbReference type="InterPro" id="IPR004101">
    <property type="entry name" value="Mur_ligase_C"/>
</dbReference>
<feature type="binding site" evidence="7">
    <location>
        <begin position="382"/>
        <end position="385"/>
    </location>
    <ligand>
        <name>meso-2,6-diaminopimelate</name>
        <dbReference type="ChEBI" id="CHEBI:57791"/>
    </ligand>
</feature>
<gene>
    <name evidence="7 12" type="primary">murE</name>
    <name evidence="12" type="ordered locus">HTH_1198</name>
</gene>
<dbReference type="InterPro" id="IPR036615">
    <property type="entry name" value="Mur_ligase_C_dom_sf"/>
</dbReference>
<dbReference type="AlphaFoldDB" id="D3DIK0"/>
<keyword evidence="13" id="KW-1185">Reference proteome</keyword>
<dbReference type="GO" id="GO:0051301">
    <property type="term" value="P:cell division"/>
    <property type="evidence" value="ECO:0007669"/>
    <property type="project" value="UniProtKB-KW"/>
</dbReference>
<feature type="modified residue" description="N6-carboxylysine" evidence="7">
    <location>
        <position position="203"/>
    </location>
</feature>
<comment type="subcellular location">
    <subcellularLocation>
        <location evidence="7 8">Cytoplasm</location>
    </subcellularLocation>
</comment>
<keyword evidence="5 7" id="KW-0131">Cell cycle</keyword>
<reference evidence="12 13" key="1">
    <citation type="journal article" date="2010" name="J. Bacteriol.">
        <title>Complete genome sequence of the thermophilic, obligately chemolithoautotrophic hydrogen-oxidizing bacterium Hydrogenobacter thermophilus TK-6.</title>
        <authorList>
            <person name="Arai H."/>
            <person name="Kanbe H."/>
            <person name="Ishii M."/>
            <person name="Igarashi Y."/>
        </authorList>
    </citation>
    <scope>NUCLEOTIDE SEQUENCE [LARGE SCALE GENOMIC DNA]</scope>
    <source>
        <strain evidence="13">DSM 6534 / IAM 12695 / TK-6 [Tokyo]</strain>
    </source>
</reference>
<feature type="short sequence motif" description="Meso-diaminopimelate recognition motif" evidence="7">
    <location>
        <begin position="382"/>
        <end position="385"/>
    </location>
</feature>
<dbReference type="HAMAP" id="MF_00208">
    <property type="entry name" value="MurE"/>
    <property type="match status" value="1"/>
</dbReference>
<feature type="domain" description="Mur ligase central" evidence="11">
    <location>
        <begin position="91"/>
        <end position="288"/>
    </location>
</feature>
<keyword evidence="2 7" id="KW-0132">Cell division</keyword>